<protein>
    <submittedName>
        <fullName evidence="1">Uncharacterized protein</fullName>
    </submittedName>
</protein>
<reference evidence="1" key="2">
    <citation type="journal article" date="2021" name="Genome Biol. Evol.">
        <title>Developing a high-quality reference genome for a parasitic bivalve with doubly uniparental inheritance (Bivalvia: Unionida).</title>
        <authorList>
            <person name="Smith C.H."/>
        </authorList>
    </citation>
    <scope>NUCLEOTIDE SEQUENCE</scope>
    <source>
        <strain evidence="1">CHS0354</strain>
        <tissue evidence="1">Mantle</tissue>
    </source>
</reference>
<comment type="caution">
    <text evidence="1">The sequence shown here is derived from an EMBL/GenBank/DDBJ whole genome shotgun (WGS) entry which is preliminary data.</text>
</comment>
<dbReference type="EMBL" id="JAEAOA010001047">
    <property type="protein sequence ID" value="KAK3586427.1"/>
    <property type="molecule type" value="Genomic_DNA"/>
</dbReference>
<keyword evidence="2" id="KW-1185">Reference proteome</keyword>
<name>A0AAE0VRG6_9BIVA</name>
<evidence type="ECO:0000313" key="1">
    <source>
        <dbReference type="EMBL" id="KAK3586427.1"/>
    </source>
</evidence>
<evidence type="ECO:0000313" key="2">
    <source>
        <dbReference type="Proteomes" id="UP001195483"/>
    </source>
</evidence>
<gene>
    <name evidence="1" type="ORF">CHS0354_017069</name>
</gene>
<dbReference type="AlphaFoldDB" id="A0AAE0VRG6"/>
<dbReference type="Proteomes" id="UP001195483">
    <property type="component" value="Unassembled WGS sequence"/>
</dbReference>
<organism evidence="1 2">
    <name type="scientific">Potamilus streckersoni</name>
    <dbReference type="NCBI Taxonomy" id="2493646"/>
    <lineage>
        <taxon>Eukaryota</taxon>
        <taxon>Metazoa</taxon>
        <taxon>Spiralia</taxon>
        <taxon>Lophotrochozoa</taxon>
        <taxon>Mollusca</taxon>
        <taxon>Bivalvia</taxon>
        <taxon>Autobranchia</taxon>
        <taxon>Heteroconchia</taxon>
        <taxon>Palaeoheterodonta</taxon>
        <taxon>Unionida</taxon>
        <taxon>Unionoidea</taxon>
        <taxon>Unionidae</taxon>
        <taxon>Ambleminae</taxon>
        <taxon>Lampsilini</taxon>
        <taxon>Potamilus</taxon>
    </lineage>
</organism>
<sequence length="175" mass="19656">MLNFVVDKAKTLLLFGRKNNFMGVVLDGTNTEFHVTQGNVRSVTDTNSDLGCGRAQLRHAAKHKSREIFLIMLHCELYKSRSGTVTVLSGLNLDHEIIRLEPKDGANKMVFCFEVVYGLKPLTVVAYQTEEIIFVIPELHGVVAPFSDKSRQHFETRETVFGEIMGKDDSKAVKI</sequence>
<accession>A0AAE0VRG6</accession>
<proteinExistence type="predicted"/>
<reference evidence="1" key="3">
    <citation type="submission" date="2023-05" db="EMBL/GenBank/DDBJ databases">
        <authorList>
            <person name="Smith C.H."/>
        </authorList>
    </citation>
    <scope>NUCLEOTIDE SEQUENCE</scope>
    <source>
        <strain evidence="1">CHS0354</strain>
        <tissue evidence="1">Mantle</tissue>
    </source>
</reference>
<reference evidence="1" key="1">
    <citation type="journal article" date="2021" name="Genome Biol. Evol.">
        <title>A High-Quality Reference Genome for a Parasitic Bivalve with Doubly Uniparental Inheritance (Bivalvia: Unionida).</title>
        <authorList>
            <person name="Smith C.H."/>
        </authorList>
    </citation>
    <scope>NUCLEOTIDE SEQUENCE</scope>
    <source>
        <strain evidence="1">CHS0354</strain>
    </source>
</reference>